<dbReference type="GO" id="GO:0034473">
    <property type="term" value="P:U1 snRNA 3'-end processing"/>
    <property type="evidence" value="ECO:0007669"/>
    <property type="project" value="TreeGrafter"/>
</dbReference>
<evidence type="ECO:0000256" key="4">
    <source>
        <dbReference type="ARBA" id="ARBA00019572"/>
    </source>
</evidence>
<dbReference type="GO" id="GO:0071028">
    <property type="term" value="P:nuclear mRNA surveillance"/>
    <property type="evidence" value="ECO:0007669"/>
    <property type="project" value="TreeGrafter"/>
</dbReference>
<dbReference type="GO" id="GO:0000176">
    <property type="term" value="C:nuclear exosome (RNase complex)"/>
    <property type="evidence" value="ECO:0007669"/>
    <property type="project" value="TreeGrafter"/>
</dbReference>
<evidence type="ECO:0000259" key="9">
    <source>
        <dbReference type="Pfam" id="PF01138"/>
    </source>
</evidence>
<protein>
    <recommendedName>
        <fullName evidence="4">Exosome complex component RRP45</fullName>
    </recommendedName>
    <alternativeName>
        <fullName evidence="8">Exosome component 9</fullName>
    </alternativeName>
</protein>
<keyword evidence="7" id="KW-0539">Nucleus</keyword>
<dbReference type="Pfam" id="PF01138">
    <property type="entry name" value="RNase_PH"/>
    <property type="match status" value="1"/>
</dbReference>
<dbReference type="InterPro" id="IPR027408">
    <property type="entry name" value="PNPase/RNase_PH_dom_sf"/>
</dbReference>
<evidence type="ECO:0000259" key="10">
    <source>
        <dbReference type="Pfam" id="PF03725"/>
    </source>
</evidence>
<accession>A0A1I8AJ71</accession>
<dbReference type="GO" id="GO:0071038">
    <property type="term" value="P:TRAMP-dependent tRNA surveillance pathway"/>
    <property type="evidence" value="ECO:0007669"/>
    <property type="project" value="TreeGrafter"/>
</dbReference>
<dbReference type="GO" id="GO:0035925">
    <property type="term" value="F:mRNA 3'-UTR AU-rich region binding"/>
    <property type="evidence" value="ECO:0007669"/>
    <property type="project" value="TreeGrafter"/>
</dbReference>
<dbReference type="InterPro" id="IPR015847">
    <property type="entry name" value="ExoRNase_PH_dom2"/>
</dbReference>
<dbReference type="InterPro" id="IPR001247">
    <property type="entry name" value="ExoRNase_PH_dom1"/>
</dbReference>
<comment type="similarity">
    <text evidence="3">Belongs to the RNase PH family.</text>
</comment>
<dbReference type="GO" id="GO:0000177">
    <property type="term" value="C:cytoplasmic exosome (RNase complex)"/>
    <property type="evidence" value="ECO:0007669"/>
    <property type="project" value="TreeGrafter"/>
</dbReference>
<dbReference type="InterPro" id="IPR036345">
    <property type="entry name" value="ExoRNase_PH_dom2_sf"/>
</dbReference>
<dbReference type="GO" id="GO:0034476">
    <property type="term" value="P:U5 snRNA 3'-end processing"/>
    <property type="evidence" value="ECO:0007669"/>
    <property type="project" value="TreeGrafter"/>
</dbReference>
<evidence type="ECO:0000256" key="3">
    <source>
        <dbReference type="ARBA" id="ARBA00006678"/>
    </source>
</evidence>
<evidence type="ECO:0000313" key="11">
    <source>
        <dbReference type="Proteomes" id="UP000095287"/>
    </source>
</evidence>
<dbReference type="CDD" id="cd11368">
    <property type="entry name" value="RNase_PH_RRP45"/>
    <property type="match status" value="1"/>
</dbReference>
<dbReference type="InterPro" id="IPR033100">
    <property type="entry name" value="Rrp45"/>
</dbReference>
<evidence type="ECO:0000256" key="8">
    <source>
        <dbReference type="ARBA" id="ARBA00032660"/>
    </source>
</evidence>
<dbReference type="Proteomes" id="UP000095287">
    <property type="component" value="Unplaced"/>
</dbReference>
<dbReference type="GO" id="GO:0016075">
    <property type="term" value="P:rRNA catabolic process"/>
    <property type="evidence" value="ECO:0007669"/>
    <property type="project" value="TreeGrafter"/>
</dbReference>
<keyword evidence="5" id="KW-0963">Cytoplasm</keyword>
<evidence type="ECO:0000313" key="12">
    <source>
        <dbReference type="WBParaSite" id="L893_g6509.t1"/>
    </source>
</evidence>
<dbReference type="WBParaSite" id="L893_g6509.t1">
    <property type="protein sequence ID" value="L893_g6509.t1"/>
    <property type="gene ID" value="L893_g6509"/>
</dbReference>
<dbReference type="InterPro" id="IPR050590">
    <property type="entry name" value="Exosome_comp_Rrp42_subfam"/>
</dbReference>
<comment type="subcellular location">
    <subcellularLocation>
        <location evidence="2">Cytoplasm</location>
    </subcellularLocation>
    <subcellularLocation>
        <location evidence="1">Nucleus</location>
    </subcellularLocation>
</comment>
<evidence type="ECO:0000256" key="2">
    <source>
        <dbReference type="ARBA" id="ARBA00004496"/>
    </source>
</evidence>
<dbReference type="Gene3D" id="3.30.230.70">
    <property type="entry name" value="GHMP Kinase, N-terminal domain"/>
    <property type="match status" value="1"/>
</dbReference>
<dbReference type="InterPro" id="IPR020568">
    <property type="entry name" value="Ribosomal_Su5_D2-typ_SF"/>
</dbReference>
<name>A0A1I8AJ71_9BILA</name>
<dbReference type="GO" id="GO:0034475">
    <property type="term" value="P:U4 snRNA 3'-end processing"/>
    <property type="evidence" value="ECO:0007669"/>
    <property type="project" value="TreeGrafter"/>
</dbReference>
<feature type="domain" description="Exoribonuclease phosphorolytic" evidence="9">
    <location>
        <begin position="31"/>
        <end position="162"/>
    </location>
</feature>
<dbReference type="GO" id="GO:0000467">
    <property type="term" value="P:exonucleolytic trimming to generate mature 3'-end of 5.8S rRNA from tricistronic rRNA transcript (SSU-rRNA, 5.8S rRNA, LSU-rRNA)"/>
    <property type="evidence" value="ECO:0007669"/>
    <property type="project" value="TreeGrafter"/>
</dbReference>
<sequence length="456" mass="49717">MTEPLSSAEKNFILKSFTENARVDGRLCDGFREVRLWVGREYGSALVFVGATKVLAQVSYEIVEPRSGRPNIGNIEININMSPMANPNFEEGRLGKKGIELTRLLELTIRESGCVDLEALCLRANSEVFQLNVDVTIVNDDGSLADACSIAAVTALSHFRRPDCTVLPDRTIVYSEFNKAYVPLNIFHMPICVSFGLASERSAIVVDCTEREELCLDGALIVAINKRREVCALHQSENIVVQKHLILRCISEAMERAGNVTDLITTVLNDDKKKRARREKTMGFSCITNMGISNAHTVCDANVLMAPGVHTETVADEMQVAMKNLEMTLVDGTTALIGGGAGDMFPEGSVPSEERKVASEQDEDEVMSVDSGNLEDDLDDILEATKPKSSSLIESINSTVAPSAIIPAGNSSTPIKLLNNETKDTIVLDSDSDDDCKVIDLKLAMKKKTTKGKGKR</sequence>
<keyword evidence="6" id="KW-0694">RNA-binding</keyword>
<evidence type="ECO:0000256" key="5">
    <source>
        <dbReference type="ARBA" id="ARBA00022490"/>
    </source>
</evidence>
<reference evidence="12" key="1">
    <citation type="submission" date="2016-11" db="UniProtKB">
        <authorList>
            <consortium name="WormBaseParasite"/>
        </authorList>
    </citation>
    <scope>IDENTIFICATION</scope>
</reference>
<dbReference type="AlphaFoldDB" id="A0A1I8AJ71"/>
<keyword evidence="11" id="KW-1185">Reference proteome</keyword>
<dbReference type="Pfam" id="PF03725">
    <property type="entry name" value="RNase_PH_C"/>
    <property type="match status" value="1"/>
</dbReference>
<evidence type="ECO:0000256" key="1">
    <source>
        <dbReference type="ARBA" id="ARBA00004123"/>
    </source>
</evidence>
<feature type="domain" description="Exoribonuclease phosphorolytic" evidence="10">
    <location>
        <begin position="188"/>
        <end position="255"/>
    </location>
</feature>
<evidence type="ECO:0000256" key="6">
    <source>
        <dbReference type="ARBA" id="ARBA00022884"/>
    </source>
</evidence>
<dbReference type="PANTHER" id="PTHR11097">
    <property type="entry name" value="EXOSOME COMPLEX EXONUCLEASE RIBOSOMAL RNA PROCESSING PROTEIN"/>
    <property type="match status" value="1"/>
</dbReference>
<dbReference type="GO" id="GO:0071035">
    <property type="term" value="P:nuclear polyadenylation-dependent rRNA catabolic process"/>
    <property type="evidence" value="ECO:0007669"/>
    <property type="project" value="TreeGrafter"/>
</dbReference>
<evidence type="ECO:0000256" key="7">
    <source>
        <dbReference type="ARBA" id="ARBA00023242"/>
    </source>
</evidence>
<dbReference type="SUPFAM" id="SSF54211">
    <property type="entry name" value="Ribosomal protein S5 domain 2-like"/>
    <property type="match status" value="1"/>
</dbReference>
<proteinExistence type="inferred from homology"/>
<organism evidence="11 12">
    <name type="scientific">Steinernema glaseri</name>
    <dbReference type="NCBI Taxonomy" id="37863"/>
    <lineage>
        <taxon>Eukaryota</taxon>
        <taxon>Metazoa</taxon>
        <taxon>Ecdysozoa</taxon>
        <taxon>Nematoda</taxon>
        <taxon>Chromadorea</taxon>
        <taxon>Rhabditida</taxon>
        <taxon>Tylenchina</taxon>
        <taxon>Panagrolaimomorpha</taxon>
        <taxon>Strongyloidoidea</taxon>
        <taxon>Steinernematidae</taxon>
        <taxon>Steinernema</taxon>
    </lineage>
</organism>
<dbReference type="SUPFAM" id="SSF55666">
    <property type="entry name" value="Ribonuclease PH domain 2-like"/>
    <property type="match status" value="1"/>
</dbReference>
<dbReference type="PANTHER" id="PTHR11097:SF14">
    <property type="entry name" value="EXOSOME COMPLEX COMPONENT RRP45"/>
    <property type="match status" value="1"/>
</dbReference>